<name>A0A7X0MV44_9GAMM</name>
<dbReference type="AlphaFoldDB" id="A0A7X0MV44"/>
<dbReference type="Proteomes" id="UP000528457">
    <property type="component" value="Unassembled WGS sequence"/>
</dbReference>
<dbReference type="InterPro" id="IPR002881">
    <property type="entry name" value="DUF58"/>
</dbReference>
<evidence type="ECO:0000259" key="1">
    <source>
        <dbReference type="Pfam" id="PF01882"/>
    </source>
</evidence>
<reference evidence="2 3" key="1">
    <citation type="submission" date="2020-08" db="EMBL/GenBank/DDBJ databases">
        <title>Genomic Encyclopedia of Type Strains, Phase IV (KMG-IV): sequencing the most valuable type-strain genomes for metagenomic binning, comparative biology and taxonomic classification.</title>
        <authorList>
            <person name="Goeker M."/>
        </authorList>
    </citation>
    <scope>NUCLEOTIDE SEQUENCE [LARGE SCALE GENOMIC DNA]</scope>
    <source>
        <strain evidence="2 3">DSM 22368</strain>
    </source>
</reference>
<protein>
    <submittedName>
        <fullName evidence="2">Uncharacterized protein (DUF58 family)</fullName>
    </submittedName>
</protein>
<dbReference type="Pfam" id="PF01882">
    <property type="entry name" value="DUF58"/>
    <property type="match status" value="1"/>
</dbReference>
<dbReference type="InParanoid" id="A0A7X0MV44"/>
<evidence type="ECO:0000313" key="2">
    <source>
        <dbReference type="EMBL" id="MBB6520695.1"/>
    </source>
</evidence>
<feature type="domain" description="DUF58" evidence="1">
    <location>
        <begin position="68"/>
        <end position="265"/>
    </location>
</feature>
<dbReference type="PANTHER" id="PTHR33608">
    <property type="entry name" value="BLL2464 PROTEIN"/>
    <property type="match status" value="1"/>
</dbReference>
<comment type="caution">
    <text evidence="2">The sequence shown here is derived from an EMBL/GenBank/DDBJ whole genome shotgun (WGS) entry which is preliminary data.</text>
</comment>
<sequence>MFFRARATLDAARLVKAGVQLDMDSLLKQAVLSDALLPLLFQGLLGPLLGHRSGPKKGSGLDFSELNHYQHGDDVRHIDWKLSSRKQTPFVRQYQEEKEQRFELIVDQRSPMLFGSRGASKAVVAAKLVAQIGWQAIQQGDPCACTIVSTSGIQQGKSSRSSNNWLSSLNRLVDCNQTLHASQPRKEALLVECLEELLQTRCRGRHIYLISDFSGLDKPELGKVLVQALSALARHNSVRVLFVFDELEYEFPRLGFLPISDGTHHAEINSSDPELSLALKDAFALRFHPLQQLALTEPNIQLLAFDGFMQYREGLL</sequence>
<dbReference type="EMBL" id="JACHHT010000001">
    <property type="protein sequence ID" value="MBB6520695.1"/>
    <property type="molecule type" value="Genomic_DNA"/>
</dbReference>
<accession>A0A7X0MV44</accession>
<dbReference type="RefSeq" id="WP_166850492.1">
    <property type="nucleotide sequence ID" value="NZ_JAAONY010000001.1"/>
</dbReference>
<evidence type="ECO:0000313" key="3">
    <source>
        <dbReference type="Proteomes" id="UP000528457"/>
    </source>
</evidence>
<organism evidence="2 3">
    <name type="scientific">Pseudoteredinibacter isoporae</name>
    <dbReference type="NCBI Taxonomy" id="570281"/>
    <lineage>
        <taxon>Bacteria</taxon>
        <taxon>Pseudomonadati</taxon>
        <taxon>Pseudomonadota</taxon>
        <taxon>Gammaproteobacteria</taxon>
        <taxon>Cellvibrionales</taxon>
        <taxon>Cellvibrionaceae</taxon>
        <taxon>Pseudoteredinibacter</taxon>
    </lineage>
</organism>
<proteinExistence type="predicted"/>
<gene>
    <name evidence="2" type="ORF">HNR48_000973</name>
</gene>
<keyword evidence="3" id="KW-1185">Reference proteome</keyword>
<dbReference type="PANTHER" id="PTHR33608:SF12">
    <property type="entry name" value="DUF58 DOMAIN-CONTAINING PROTEIN"/>
    <property type="match status" value="1"/>
</dbReference>